<name>A0A0A9B2P0_ARUDO</name>
<protein>
    <submittedName>
        <fullName evidence="1">Uncharacterized protein</fullName>
    </submittedName>
</protein>
<proteinExistence type="predicted"/>
<reference evidence="1" key="2">
    <citation type="journal article" date="2015" name="Data Brief">
        <title>Shoot transcriptome of the giant reed, Arundo donax.</title>
        <authorList>
            <person name="Barrero R.A."/>
            <person name="Guerrero F.D."/>
            <person name="Moolhuijzen P."/>
            <person name="Goolsby J.A."/>
            <person name="Tidwell J."/>
            <person name="Bellgard S.E."/>
            <person name="Bellgard M.I."/>
        </authorList>
    </citation>
    <scope>NUCLEOTIDE SEQUENCE</scope>
    <source>
        <tissue evidence="1">Shoot tissue taken approximately 20 cm above the soil surface</tissue>
    </source>
</reference>
<dbReference type="EMBL" id="GBRH01244323">
    <property type="protein sequence ID" value="JAD53572.1"/>
    <property type="molecule type" value="Transcribed_RNA"/>
</dbReference>
<organism evidence="1">
    <name type="scientific">Arundo donax</name>
    <name type="common">Giant reed</name>
    <name type="synonym">Donax arundinaceus</name>
    <dbReference type="NCBI Taxonomy" id="35708"/>
    <lineage>
        <taxon>Eukaryota</taxon>
        <taxon>Viridiplantae</taxon>
        <taxon>Streptophyta</taxon>
        <taxon>Embryophyta</taxon>
        <taxon>Tracheophyta</taxon>
        <taxon>Spermatophyta</taxon>
        <taxon>Magnoliopsida</taxon>
        <taxon>Liliopsida</taxon>
        <taxon>Poales</taxon>
        <taxon>Poaceae</taxon>
        <taxon>PACMAD clade</taxon>
        <taxon>Arundinoideae</taxon>
        <taxon>Arundineae</taxon>
        <taxon>Arundo</taxon>
    </lineage>
</organism>
<evidence type="ECO:0000313" key="1">
    <source>
        <dbReference type="EMBL" id="JAD53572.1"/>
    </source>
</evidence>
<sequence>MLAKCLLTHDISTHSHTANGQMRIWTTCVVNVHLSYSPCKLKYVMKLPISWDCTKLVEQAFHRTANVQTKAKPTNKATEQPLAAGTVATEWRREELEARARRRNGLQATAQRCVGL</sequence>
<dbReference type="AlphaFoldDB" id="A0A0A9B2P0"/>
<accession>A0A0A9B2P0</accession>
<reference evidence="1" key="1">
    <citation type="submission" date="2014-09" db="EMBL/GenBank/DDBJ databases">
        <authorList>
            <person name="Magalhaes I.L.F."/>
            <person name="Oliveira U."/>
            <person name="Santos F.R."/>
            <person name="Vidigal T.H.D.A."/>
            <person name="Brescovit A.D."/>
            <person name="Santos A.J."/>
        </authorList>
    </citation>
    <scope>NUCLEOTIDE SEQUENCE</scope>
    <source>
        <tissue evidence="1">Shoot tissue taken approximately 20 cm above the soil surface</tissue>
    </source>
</reference>